<protein>
    <submittedName>
        <fullName evidence="4">Unannotated protein</fullName>
    </submittedName>
</protein>
<keyword evidence="2" id="KW-0443">Lipid metabolism</keyword>
<dbReference type="PROSITE" id="PS51635">
    <property type="entry name" value="PNPLA"/>
    <property type="match status" value="1"/>
</dbReference>
<dbReference type="GO" id="GO:0006629">
    <property type="term" value="P:lipid metabolic process"/>
    <property type="evidence" value="ECO:0007669"/>
    <property type="project" value="UniProtKB-KW"/>
</dbReference>
<evidence type="ECO:0000256" key="2">
    <source>
        <dbReference type="ARBA" id="ARBA00023098"/>
    </source>
</evidence>
<gene>
    <name evidence="4" type="ORF">UFOPK2360_00813</name>
</gene>
<evidence type="ECO:0000313" key="4">
    <source>
        <dbReference type="EMBL" id="CAB4685116.1"/>
    </source>
</evidence>
<feature type="domain" description="PNPLA" evidence="3">
    <location>
        <begin position="4"/>
        <end position="196"/>
    </location>
</feature>
<dbReference type="EMBL" id="CAEZXH010000044">
    <property type="protein sequence ID" value="CAB4685116.1"/>
    <property type="molecule type" value="Genomic_DNA"/>
</dbReference>
<name>A0A6J6NG25_9ZZZZ</name>
<organism evidence="4">
    <name type="scientific">freshwater metagenome</name>
    <dbReference type="NCBI Taxonomy" id="449393"/>
    <lineage>
        <taxon>unclassified sequences</taxon>
        <taxon>metagenomes</taxon>
        <taxon>ecological metagenomes</taxon>
    </lineage>
</organism>
<evidence type="ECO:0000256" key="1">
    <source>
        <dbReference type="ARBA" id="ARBA00010240"/>
    </source>
</evidence>
<reference evidence="4" key="1">
    <citation type="submission" date="2020-05" db="EMBL/GenBank/DDBJ databases">
        <authorList>
            <person name="Chiriac C."/>
            <person name="Salcher M."/>
            <person name="Ghai R."/>
            <person name="Kavagutti S V."/>
        </authorList>
    </citation>
    <scope>NUCLEOTIDE SEQUENCE</scope>
</reference>
<sequence length="314" mass="34546">MKILSIDGGGVRGLIPGMIIVEIEKRMGKPISEFFDLIAGTSAGGHIALALATPGADGKPKWSAPELAAYYREAYGRIFDNSGFKVLDVLKGLTSERYSTDGIDAALDEIFGESKLSEALIEVLITAFEVESGEPHFFLRSEARENPKKDHLMSFVARATSAAPTYFEPAAKFNNEESMAFLDGAVFANNPAMCAFAHAQSLGFDEDEMTIISLGTGAVSRILQYEEVRHWGLANWARPILDITSQASNHAIDWQLNHVLRKGHYFRVQPLMSGMRSAIDDARPETIKALEEASREVIVRHNEDLDKLCQLLAD</sequence>
<dbReference type="SUPFAM" id="SSF52151">
    <property type="entry name" value="FabD/lysophospholipase-like"/>
    <property type="match status" value="1"/>
</dbReference>
<dbReference type="GO" id="GO:0004620">
    <property type="term" value="F:phospholipase activity"/>
    <property type="evidence" value="ECO:0007669"/>
    <property type="project" value="TreeGrafter"/>
</dbReference>
<comment type="similarity">
    <text evidence="1">Belongs to the patatin family.</text>
</comment>
<dbReference type="Pfam" id="PF01734">
    <property type="entry name" value="Patatin"/>
    <property type="match status" value="1"/>
</dbReference>
<dbReference type="InterPro" id="IPR002641">
    <property type="entry name" value="PNPLA_dom"/>
</dbReference>
<dbReference type="GO" id="GO:0047372">
    <property type="term" value="F:monoacylglycerol lipase activity"/>
    <property type="evidence" value="ECO:0007669"/>
    <property type="project" value="TreeGrafter"/>
</dbReference>
<proteinExistence type="inferred from homology"/>
<dbReference type="PANTHER" id="PTHR32176:SF92">
    <property type="entry name" value="XYLOSE ISOMERASE"/>
    <property type="match status" value="1"/>
</dbReference>
<dbReference type="Gene3D" id="3.40.1090.10">
    <property type="entry name" value="Cytosolic phospholipase A2 catalytic domain"/>
    <property type="match status" value="1"/>
</dbReference>
<dbReference type="InterPro" id="IPR016035">
    <property type="entry name" value="Acyl_Trfase/lysoPLipase"/>
</dbReference>
<dbReference type="PANTHER" id="PTHR32176">
    <property type="entry name" value="XYLOSE ISOMERASE"/>
    <property type="match status" value="1"/>
</dbReference>
<dbReference type="AlphaFoldDB" id="A0A6J6NG25"/>
<accession>A0A6J6NG25</accession>
<evidence type="ECO:0000259" key="3">
    <source>
        <dbReference type="PROSITE" id="PS51635"/>
    </source>
</evidence>